<accession>A0A0D2J623</accession>
<dbReference type="InParanoid" id="A0A0D2J623"/>
<comment type="caution">
    <text evidence="2">The sequence shown here is derived from an EMBL/GenBank/DDBJ whole genome shotgun (WGS) entry which is preliminary data.</text>
</comment>
<keyword evidence="3" id="KW-1185">Reference proteome</keyword>
<proteinExistence type="predicted"/>
<organism evidence="2 3">
    <name type="scientific">Dethiosulfatarculus sandiegensis</name>
    <dbReference type="NCBI Taxonomy" id="1429043"/>
    <lineage>
        <taxon>Bacteria</taxon>
        <taxon>Pseudomonadati</taxon>
        <taxon>Thermodesulfobacteriota</taxon>
        <taxon>Desulfarculia</taxon>
        <taxon>Desulfarculales</taxon>
        <taxon>Desulfarculaceae</taxon>
        <taxon>Dethiosulfatarculus</taxon>
    </lineage>
</organism>
<sequence length="54" mass="6032">MASWGSEAYLTDPRKQKPAGQLTTLETITQSRQKGSVKIIKPGKLRHVMSGYKE</sequence>
<reference evidence="2 3" key="1">
    <citation type="submission" date="2013-11" db="EMBL/GenBank/DDBJ databases">
        <title>Metagenomic analysis of a methanogenic consortium involved in long chain n-alkane degradation.</title>
        <authorList>
            <person name="Davidova I.A."/>
            <person name="Callaghan A.V."/>
            <person name="Wawrik B."/>
            <person name="Pruitt S."/>
            <person name="Marks C."/>
            <person name="Duncan K.E."/>
            <person name="Suflita J.M."/>
        </authorList>
    </citation>
    <scope>NUCLEOTIDE SEQUENCE [LARGE SCALE GENOMIC DNA]</scope>
    <source>
        <strain evidence="2 3">SPR</strain>
    </source>
</reference>
<protein>
    <submittedName>
        <fullName evidence="2">Uncharacterized protein</fullName>
    </submittedName>
</protein>
<dbReference type="EMBL" id="AZAC01000015">
    <property type="protein sequence ID" value="KIX13559.1"/>
    <property type="molecule type" value="Genomic_DNA"/>
</dbReference>
<dbReference type="Proteomes" id="UP000032233">
    <property type="component" value="Unassembled WGS sequence"/>
</dbReference>
<gene>
    <name evidence="2" type="ORF">X474_13820</name>
</gene>
<evidence type="ECO:0000313" key="2">
    <source>
        <dbReference type="EMBL" id="KIX13559.1"/>
    </source>
</evidence>
<evidence type="ECO:0000313" key="3">
    <source>
        <dbReference type="Proteomes" id="UP000032233"/>
    </source>
</evidence>
<evidence type="ECO:0000256" key="1">
    <source>
        <dbReference type="SAM" id="MobiDB-lite"/>
    </source>
</evidence>
<feature type="compositionally biased region" description="Polar residues" evidence="1">
    <location>
        <begin position="21"/>
        <end position="34"/>
    </location>
</feature>
<name>A0A0D2J623_9BACT</name>
<feature type="region of interest" description="Disordered" evidence="1">
    <location>
        <begin position="1"/>
        <end position="35"/>
    </location>
</feature>
<dbReference type="AlphaFoldDB" id="A0A0D2J623"/>